<keyword evidence="1 5" id="KW-0699">rRNA-binding</keyword>
<evidence type="ECO:0000256" key="1">
    <source>
        <dbReference type="ARBA" id="ARBA00022730"/>
    </source>
</evidence>
<reference evidence="8" key="1">
    <citation type="submission" date="2020-10" db="EMBL/GenBank/DDBJ databases">
        <authorList>
            <person name="Gilroy R."/>
        </authorList>
    </citation>
    <scope>NUCLEOTIDE SEQUENCE</scope>
    <source>
        <strain evidence="8">B1-8020</strain>
    </source>
</reference>
<sequence>MKQITLQGIGRTGNDRAAIKALRKEGRVPCVYYGNGVENTLFSVSAKDLETITNTPNSYIIELDVEGKKQLVVLHDIQYHPVTDKALHVDFLAIREDKPVVINVPVSITGNSIGVRQGGKLMVSTRKLKVSGMIKDLPDQLDIDITDLNLGKQIVAGDLHYDNIQIVSPKATIICSIRMTRAAAAAANAEA</sequence>
<name>A0A9D9NGT6_9BACT</name>
<comment type="function">
    <text evidence="5">This is one of the proteins that binds to the 5S RNA in the ribosome where it forms part of the central protuberance.</text>
</comment>
<dbReference type="HAMAP" id="MF_01334">
    <property type="entry name" value="Ribosomal_bL25_CTC"/>
    <property type="match status" value="1"/>
</dbReference>
<comment type="similarity">
    <text evidence="5">Belongs to the bacterial ribosomal protein bL25 family. CTC subfamily.</text>
</comment>
<dbReference type="InterPro" id="IPR029751">
    <property type="entry name" value="Ribosomal_L25_dom"/>
</dbReference>
<feature type="domain" description="Large ribosomal subunit protein bL25 beta" evidence="7">
    <location>
        <begin position="100"/>
        <end position="180"/>
    </location>
</feature>
<dbReference type="Gene3D" id="2.40.240.10">
    <property type="entry name" value="Ribosomal Protein L25, Chain P"/>
    <property type="match status" value="1"/>
</dbReference>
<evidence type="ECO:0000313" key="9">
    <source>
        <dbReference type="Proteomes" id="UP000823604"/>
    </source>
</evidence>
<evidence type="ECO:0000259" key="7">
    <source>
        <dbReference type="Pfam" id="PF14693"/>
    </source>
</evidence>
<dbReference type="EMBL" id="JADIMA010000030">
    <property type="protein sequence ID" value="MBO8472563.1"/>
    <property type="molecule type" value="Genomic_DNA"/>
</dbReference>
<dbReference type="Proteomes" id="UP000823604">
    <property type="component" value="Unassembled WGS sequence"/>
</dbReference>
<comment type="caution">
    <text evidence="8">The sequence shown here is derived from an EMBL/GenBank/DDBJ whole genome shotgun (WGS) entry which is preliminary data.</text>
</comment>
<dbReference type="SUPFAM" id="SSF50715">
    <property type="entry name" value="Ribosomal protein L25-like"/>
    <property type="match status" value="1"/>
</dbReference>
<dbReference type="AlphaFoldDB" id="A0A9D9NGT6"/>
<dbReference type="PANTHER" id="PTHR33284">
    <property type="entry name" value="RIBOSOMAL PROTEIN L25/GLN-TRNA SYNTHETASE, ANTI-CODON-BINDING DOMAIN-CONTAINING PROTEIN"/>
    <property type="match status" value="1"/>
</dbReference>
<dbReference type="InterPro" id="IPR020930">
    <property type="entry name" value="Ribosomal_uL5_bac-type"/>
</dbReference>
<dbReference type="GO" id="GO:0008097">
    <property type="term" value="F:5S rRNA binding"/>
    <property type="evidence" value="ECO:0007669"/>
    <property type="project" value="InterPro"/>
</dbReference>
<dbReference type="InterPro" id="IPR020056">
    <property type="entry name" value="Rbsml_bL25/Gln-tRNA_synth_N"/>
</dbReference>
<evidence type="ECO:0000256" key="4">
    <source>
        <dbReference type="ARBA" id="ARBA00023274"/>
    </source>
</evidence>
<accession>A0A9D9NGT6</accession>
<dbReference type="Gene3D" id="2.170.120.20">
    <property type="entry name" value="Ribosomal protein L25, beta domain"/>
    <property type="match status" value="1"/>
</dbReference>
<dbReference type="Pfam" id="PF01386">
    <property type="entry name" value="Ribosomal_L25p"/>
    <property type="match status" value="1"/>
</dbReference>
<evidence type="ECO:0000313" key="8">
    <source>
        <dbReference type="EMBL" id="MBO8472563.1"/>
    </source>
</evidence>
<evidence type="ECO:0000256" key="2">
    <source>
        <dbReference type="ARBA" id="ARBA00022884"/>
    </source>
</evidence>
<dbReference type="CDD" id="cd00495">
    <property type="entry name" value="Ribosomal_L25_TL5_CTC"/>
    <property type="match status" value="1"/>
</dbReference>
<keyword evidence="3 5" id="KW-0689">Ribosomal protein</keyword>
<dbReference type="InterPro" id="IPR020057">
    <property type="entry name" value="Ribosomal_bL25_b-dom"/>
</dbReference>
<dbReference type="GO" id="GO:0003735">
    <property type="term" value="F:structural constituent of ribosome"/>
    <property type="evidence" value="ECO:0007669"/>
    <property type="project" value="InterPro"/>
</dbReference>
<organism evidence="8 9">
    <name type="scientific">Candidatus Merdivivens pullicola</name>
    <dbReference type="NCBI Taxonomy" id="2840872"/>
    <lineage>
        <taxon>Bacteria</taxon>
        <taxon>Pseudomonadati</taxon>
        <taxon>Bacteroidota</taxon>
        <taxon>Bacteroidia</taxon>
        <taxon>Bacteroidales</taxon>
        <taxon>Muribaculaceae</taxon>
        <taxon>Muribaculaceae incertae sedis</taxon>
        <taxon>Candidatus Merdivivens</taxon>
    </lineage>
</organism>
<protein>
    <recommendedName>
        <fullName evidence="5">Large ribosomal subunit protein bL25</fullName>
    </recommendedName>
    <alternativeName>
        <fullName evidence="5">General stress protein CTC</fullName>
    </alternativeName>
</protein>
<dbReference type="PANTHER" id="PTHR33284:SF1">
    <property type="entry name" value="RIBOSOMAL PROTEIN L25_GLN-TRNA SYNTHETASE, ANTI-CODON-BINDING DOMAIN-CONTAINING PROTEIN"/>
    <property type="match status" value="1"/>
</dbReference>
<dbReference type="Pfam" id="PF14693">
    <property type="entry name" value="Ribosomal_TL5_C"/>
    <property type="match status" value="1"/>
</dbReference>
<dbReference type="InterPro" id="IPR011035">
    <property type="entry name" value="Ribosomal_bL25/Gln-tRNA_synth"/>
</dbReference>
<proteinExistence type="inferred from homology"/>
<keyword evidence="2 5" id="KW-0694">RNA-binding</keyword>
<gene>
    <name evidence="5" type="primary">rplY</name>
    <name evidence="5" type="synonym">ctc</name>
    <name evidence="8" type="ORF">IAB81_02905</name>
</gene>
<evidence type="ECO:0000259" key="6">
    <source>
        <dbReference type="Pfam" id="PF01386"/>
    </source>
</evidence>
<dbReference type="InterPro" id="IPR001021">
    <property type="entry name" value="Ribosomal_bL25_long"/>
</dbReference>
<feature type="domain" description="Large ribosomal subunit protein bL25 L25" evidence="6">
    <location>
        <begin position="7"/>
        <end position="91"/>
    </location>
</feature>
<dbReference type="GO" id="GO:0022625">
    <property type="term" value="C:cytosolic large ribosomal subunit"/>
    <property type="evidence" value="ECO:0007669"/>
    <property type="project" value="TreeGrafter"/>
</dbReference>
<dbReference type="NCBIfam" id="TIGR00731">
    <property type="entry name" value="bL25_bact_ctc"/>
    <property type="match status" value="1"/>
</dbReference>
<keyword evidence="4 5" id="KW-0687">Ribonucleoprotein</keyword>
<evidence type="ECO:0000256" key="3">
    <source>
        <dbReference type="ARBA" id="ARBA00022980"/>
    </source>
</evidence>
<dbReference type="GO" id="GO:0006412">
    <property type="term" value="P:translation"/>
    <property type="evidence" value="ECO:0007669"/>
    <property type="project" value="UniProtKB-UniRule"/>
</dbReference>
<dbReference type="InterPro" id="IPR037121">
    <property type="entry name" value="Ribosomal_bL25_C"/>
</dbReference>
<comment type="subunit">
    <text evidence="5">Part of the 50S ribosomal subunit; part of the 5S rRNA/L5/L18/L25 subcomplex. Contacts the 5S rRNA. Binds to the 5S rRNA independently of L5 and L18.</text>
</comment>
<evidence type="ECO:0000256" key="5">
    <source>
        <dbReference type="HAMAP-Rule" id="MF_01334"/>
    </source>
</evidence>
<reference evidence="8" key="2">
    <citation type="journal article" date="2021" name="PeerJ">
        <title>Extensive microbial diversity within the chicken gut microbiome revealed by metagenomics and culture.</title>
        <authorList>
            <person name="Gilroy R."/>
            <person name="Ravi A."/>
            <person name="Getino M."/>
            <person name="Pursley I."/>
            <person name="Horton D.L."/>
            <person name="Alikhan N.F."/>
            <person name="Baker D."/>
            <person name="Gharbi K."/>
            <person name="Hall N."/>
            <person name="Watson M."/>
            <person name="Adriaenssens E.M."/>
            <person name="Foster-Nyarko E."/>
            <person name="Jarju S."/>
            <person name="Secka A."/>
            <person name="Antonio M."/>
            <person name="Oren A."/>
            <person name="Chaudhuri R.R."/>
            <person name="La Ragione R."/>
            <person name="Hildebrand F."/>
            <person name="Pallen M.J."/>
        </authorList>
    </citation>
    <scope>NUCLEOTIDE SEQUENCE</scope>
    <source>
        <strain evidence="8">B1-8020</strain>
    </source>
</reference>